<dbReference type="Gene3D" id="1.20.80.10">
    <property type="match status" value="1"/>
</dbReference>
<dbReference type="Pfam" id="PF09380">
    <property type="entry name" value="FERM_C"/>
    <property type="match status" value="1"/>
</dbReference>
<evidence type="ECO:0000256" key="6">
    <source>
        <dbReference type="ARBA" id="ARBA00023212"/>
    </source>
</evidence>
<dbReference type="GeneTree" id="ENSGT00940000155617"/>
<feature type="compositionally biased region" description="Basic and acidic residues" evidence="12">
    <location>
        <begin position="703"/>
        <end position="716"/>
    </location>
</feature>
<comment type="function">
    <text evidence="10">Protein 4.1 is a major structural element of the erythrocyte membrane skeleton. It plays a key role in regulating membrane physical properties of mechanical stability and deformability by stabilizing spectrin-actin interaction. Recruits DLG1 to membranes. Required for dynein-dynactin complex and NUMA1 recruitment at the mitotic cell cortex during anaphase.</text>
</comment>
<dbReference type="RefSeq" id="XP_044104907.1">
    <property type="nucleotide sequence ID" value="XM_044248972.1"/>
</dbReference>
<dbReference type="FunFam" id="3.10.20.90:FF:000002">
    <property type="entry name" value="Erythrocyte protein band 4.1-like 3"/>
    <property type="match status" value="1"/>
</dbReference>
<keyword evidence="6" id="KW-0206">Cytoskeleton</keyword>
<dbReference type="InterPro" id="IPR018979">
    <property type="entry name" value="FERM_N"/>
</dbReference>
<organism evidence="14 15">
    <name type="scientific">Neovison vison</name>
    <name type="common">American mink</name>
    <name type="synonym">Mustela vison</name>
    <dbReference type="NCBI Taxonomy" id="452646"/>
    <lineage>
        <taxon>Eukaryota</taxon>
        <taxon>Metazoa</taxon>
        <taxon>Chordata</taxon>
        <taxon>Craniata</taxon>
        <taxon>Vertebrata</taxon>
        <taxon>Euteleostomi</taxon>
        <taxon>Mammalia</taxon>
        <taxon>Eutheria</taxon>
        <taxon>Laurasiatheria</taxon>
        <taxon>Carnivora</taxon>
        <taxon>Caniformia</taxon>
        <taxon>Musteloidea</taxon>
        <taxon>Mustelidae</taxon>
        <taxon>Mustelinae</taxon>
        <taxon>Neogale</taxon>
    </lineage>
</organism>
<dbReference type="Pfam" id="PF00373">
    <property type="entry name" value="FERM_M"/>
    <property type="match status" value="1"/>
</dbReference>
<dbReference type="GO" id="GO:0005938">
    <property type="term" value="C:cell cortex"/>
    <property type="evidence" value="ECO:0007669"/>
    <property type="project" value="UniProtKB-SubCell"/>
</dbReference>
<evidence type="ECO:0000256" key="5">
    <source>
        <dbReference type="ARBA" id="ARBA00023203"/>
    </source>
</evidence>
<dbReference type="InterPro" id="IPR019749">
    <property type="entry name" value="Band_41_domain"/>
</dbReference>
<evidence type="ECO:0000256" key="9">
    <source>
        <dbReference type="ARBA" id="ARBA00032586"/>
    </source>
</evidence>
<feature type="compositionally biased region" description="Acidic residues" evidence="12">
    <location>
        <begin position="109"/>
        <end position="118"/>
    </location>
</feature>
<feature type="compositionally biased region" description="Low complexity" evidence="12">
    <location>
        <begin position="48"/>
        <end position="59"/>
    </location>
</feature>
<evidence type="ECO:0000256" key="12">
    <source>
        <dbReference type="SAM" id="MobiDB-lite"/>
    </source>
</evidence>
<dbReference type="Proteomes" id="UP000694425">
    <property type="component" value="Unplaced"/>
</dbReference>
<evidence type="ECO:0000313" key="15">
    <source>
        <dbReference type="Proteomes" id="UP000694425"/>
    </source>
</evidence>
<evidence type="ECO:0000259" key="13">
    <source>
        <dbReference type="PROSITE" id="PS50057"/>
    </source>
</evidence>
<feature type="compositionally biased region" description="Low complexity" evidence="12">
    <location>
        <begin position="654"/>
        <end position="666"/>
    </location>
</feature>
<dbReference type="CDD" id="cd13184">
    <property type="entry name" value="FERM_C_4_1_family"/>
    <property type="match status" value="1"/>
</dbReference>
<evidence type="ECO:0000313" key="14">
    <source>
        <dbReference type="Ensembl" id="ENSNVIP00000026341.1"/>
    </source>
</evidence>
<dbReference type="InterPro" id="IPR008379">
    <property type="entry name" value="Band_4.1_C"/>
</dbReference>
<dbReference type="GO" id="GO:0005856">
    <property type="term" value="C:cytoskeleton"/>
    <property type="evidence" value="ECO:0007669"/>
    <property type="project" value="UniProtKB-SubCell"/>
</dbReference>
<feature type="compositionally biased region" description="Basic and acidic residues" evidence="12">
    <location>
        <begin position="674"/>
        <end position="689"/>
    </location>
</feature>
<dbReference type="PROSITE" id="PS00661">
    <property type="entry name" value="FERM_2"/>
    <property type="match status" value="1"/>
</dbReference>
<dbReference type="PANTHER" id="PTHR23280">
    <property type="entry name" value="4.1 G PROTEIN"/>
    <property type="match status" value="1"/>
</dbReference>
<dbReference type="PROSITE" id="PS00660">
    <property type="entry name" value="FERM_1"/>
    <property type="match status" value="1"/>
</dbReference>
<evidence type="ECO:0000256" key="1">
    <source>
        <dbReference type="ARBA" id="ARBA00004245"/>
    </source>
</evidence>
<name>A0A8C7C175_NEOVI</name>
<dbReference type="FunFam" id="2.30.29.30:FF:000001">
    <property type="entry name" value="Erythrocyte membrane protein band 4.1"/>
    <property type="match status" value="1"/>
</dbReference>
<dbReference type="InterPro" id="IPR019747">
    <property type="entry name" value="FERM_CS"/>
</dbReference>
<dbReference type="Ensembl" id="ENSNVIT00000030564.1">
    <property type="protein sequence ID" value="ENSNVIP00000026341.1"/>
    <property type="gene ID" value="ENSNVIG00000020292.1"/>
</dbReference>
<dbReference type="GO" id="GO:0031032">
    <property type="term" value="P:actomyosin structure organization"/>
    <property type="evidence" value="ECO:0007669"/>
    <property type="project" value="TreeGrafter"/>
</dbReference>
<keyword evidence="3" id="KW-0963">Cytoplasm</keyword>
<dbReference type="CTD" id="2037"/>
<dbReference type="Pfam" id="PF05902">
    <property type="entry name" value="4_1_CTD"/>
    <property type="match status" value="1"/>
</dbReference>
<keyword evidence="15" id="KW-1185">Reference proteome</keyword>
<dbReference type="PRINTS" id="PR00661">
    <property type="entry name" value="ERMFAMILY"/>
</dbReference>
<dbReference type="PRINTS" id="PR00935">
    <property type="entry name" value="BAND41"/>
</dbReference>
<dbReference type="InterPro" id="IPR018980">
    <property type="entry name" value="FERM_PH-like_C"/>
</dbReference>
<comment type="subcellular location">
    <subcellularLocation>
        <location evidence="2">Cytoplasm</location>
        <location evidence="2">Cell cortex</location>
    </subcellularLocation>
    <subcellularLocation>
        <location evidence="1">Cytoplasm</location>
        <location evidence="1">Cytoskeleton</location>
    </subcellularLocation>
</comment>
<dbReference type="InterPro" id="IPR011993">
    <property type="entry name" value="PH-like_dom_sf"/>
</dbReference>
<dbReference type="CDD" id="cd17202">
    <property type="entry name" value="FERM_F1_EPB41L2"/>
    <property type="match status" value="1"/>
</dbReference>
<dbReference type="GeneID" id="122906676"/>
<dbReference type="AlphaFoldDB" id="A0A8C7C175"/>
<dbReference type="Gene3D" id="3.10.20.90">
    <property type="entry name" value="Phosphatidylinositol 3-kinase Catalytic Subunit, Chain A, domain 1"/>
    <property type="match status" value="1"/>
</dbReference>
<dbReference type="CDD" id="cd14473">
    <property type="entry name" value="FERM_B-lobe"/>
    <property type="match status" value="1"/>
</dbReference>
<dbReference type="InterPro" id="IPR029071">
    <property type="entry name" value="Ubiquitin-like_domsf"/>
</dbReference>
<evidence type="ECO:0000256" key="7">
    <source>
        <dbReference type="ARBA" id="ARBA00023658"/>
    </source>
</evidence>
<reference evidence="14" key="1">
    <citation type="submission" date="2025-08" db="UniProtKB">
        <authorList>
            <consortium name="Ensembl"/>
        </authorList>
    </citation>
    <scope>IDENTIFICATION</scope>
</reference>
<dbReference type="SUPFAM" id="SSF47031">
    <property type="entry name" value="Second domain of FERM"/>
    <property type="match status" value="1"/>
</dbReference>
<dbReference type="InterPro" id="IPR000798">
    <property type="entry name" value="Ez/rad/moesin-like"/>
</dbReference>
<feature type="domain" description="FERM" evidence="13">
    <location>
        <begin position="209"/>
        <end position="490"/>
    </location>
</feature>
<dbReference type="Pfam" id="PF08736">
    <property type="entry name" value="FA"/>
    <property type="match status" value="1"/>
</dbReference>
<keyword evidence="4" id="KW-0597">Phosphoprotein</keyword>
<evidence type="ECO:0000256" key="4">
    <source>
        <dbReference type="ARBA" id="ARBA00022553"/>
    </source>
</evidence>
<dbReference type="GO" id="GO:0005886">
    <property type="term" value="C:plasma membrane"/>
    <property type="evidence" value="ECO:0007669"/>
    <property type="project" value="TreeGrafter"/>
</dbReference>
<protein>
    <recommendedName>
        <fullName evidence="7">Protein 4.1</fullName>
    </recommendedName>
    <alternativeName>
        <fullName evidence="11">4.1R</fullName>
    </alternativeName>
    <alternativeName>
        <fullName evidence="8">Band 4.1</fullName>
    </alternativeName>
    <alternativeName>
        <fullName evidence="9">Erythrocyte membrane protein band 4.1</fullName>
    </alternativeName>
</protein>
<evidence type="ECO:0000256" key="10">
    <source>
        <dbReference type="ARBA" id="ARBA00054563"/>
    </source>
</evidence>
<evidence type="ECO:0000256" key="2">
    <source>
        <dbReference type="ARBA" id="ARBA00004544"/>
    </source>
</evidence>
<evidence type="ECO:0000256" key="8">
    <source>
        <dbReference type="ARBA" id="ARBA00030419"/>
    </source>
</evidence>
<dbReference type="InterPro" id="IPR014352">
    <property type="entry name" value="FERM/acyl-CoA-bd_prot_sf"/>
</dbReference>
<dbReference type="PANTHER" id="PTHR23280:SF17">
    <property type="entry name" value="BAND 4.1-LIKE PROTEIN 2"/>
    <property type="match status" value="1"/>
</dbReference>
<sequence>MTTEVGSTSEVKKESEPLGADATKEKPKEVAENQQNQSSDPEEEKRSQSSPTAESQSSSRRQKKERDPSESRGISRFIPPWLKKQKSYTLVAAKDGGDKKEPAQAAVEEVLDQEESLPEGERQAKGDVEETSQRKQQEVKVDVKEEKPSVSRAEAQPAGEVRKEREEKVKEMQEDKSEAAAKRETKEVQTNELKAEKSSQKTSKRTKTVQCKVILLDGTEYSCDLEKRAKGQVLFDKVCEHLNLLEKDYFGLLFQESPEQKNWLDPAKEIKRQLRNLPWLFTFNVKFYPPDPSQLTEDLTRYFLCLQLRQDIASGRLPCSFVTHALLGSYTLQAELGDYDPEEHGSSDLSDFQFAPTQTKELEEKVAELHKTHRGLSPAQADSQFLENAKRLSMYGVDLHNAKDSEGVDIKLGVCANGLLIYKDRLRINRFAWPKILKISYKRSNFYIKVRPAELEQFESTIGFKLPNHRAAKRLWKVCVEHHTFYRLVSPEQPPKAKFLTLGSKFRYSGRTQAQTRQASTLIDRPAPHFERTSSKRVSRSLDGAPVGVVDQSLMKDFPGPAGEVSAYGPRVVSTAVVQDGDGRRDLRSPTKVPHVQFIEGKSSHETLNVVEEKKQAEVGKDERVITEEMNGKELSPGSGPGEMRKVEPLTQKDSTSLSSESSSSSESEDEDVGEYRPHHRVTEGTIREEQEEEEEEEEVEEEAGRAAKVVEREEAVPEASPVRQAGASVSTVETVTQENVVAPKISAEKSVNEGALKQDMREETEDEQHKVNGEVSHVDIDVLPQIICCSEPPVVKTEMVTISDASQRTEISTKEVPIVQTETKTITYESPQIDGGAGGDSGTLLTAQTITSESVSTTTTTHITKTVKGGISETRIEKRIVITGDADIDHDQALAQAIREAQEQHPDMSVTRVVVHKETELEEGEE</sequence>
<dbReference type="GO" id="GO:0005198">
    <property type="term" value="F:structural molecule activity"/>
    <property type="evidence" value="ECO:0007669"/>
    <property type="project" value="InterPro"/>
</dbReference>
<dbReference type="SUPFAM" id="SSF54236">
    <property type="entry name" value="Ubiquitin-like"/>
    <property type="match status" value="1"/>
</dbReference>
<feature type="compositionally biased region" description="Basic and acidic residues" evidence="12">
    <location>
        <begin position="10"/>
        <end position="31"/>
    </location>
</feature>
<dbReference type="Pfam" id="PF09379">
    <property type="entry name" value="FERM_N"/>
    <property type="match status" value="1"/>
</dbReference>
<dbReference type="InterPro" id="IPR000299">
    <property type="entry name" value="FERM_domain"/>
</dbReference>
<proteinExistence type="predicted"/>
<dbReference type="SMART" id="SM00295">
    <property type="entry name" value="B41"/>
    <property type="match status" value="1"/>
</dbReference>
<feature type="compositionally biased region" description="Basic and acidic residues" evidence="12">
    <location>
        <begin position="611"/>
        <end position="632"/>
    </location>
</feature>
<dbReference type="SMART" id="SM01195">
    <property type="entry name" value="FA"/>
    <property type="match status" value="1"/>
</dbReference>
<dbReference type="InterPro" id="IPR019748">
    <property type="entry name" value="FERM_central"/>
</dbReference>
<feature type="compositionally biased region" description="Basic and acidic residues" evidence="12">
    <location>
        <begin position="119"/>
        <end position="149"/>
    </location>
</feature>
<dbReference type="PIRSF" id="PIRSF002304">
    <property type="entry name" value="Membrane_skeletal_4_1"/>
    <property type="match status" value="1"/>
</dbReference>
<feature type="compositionally biased region" description="Basic and acidic residues" evidence="12">
    <location>
        <begin position="160"/>
        <end position="199"/>
    </location>
</feature>
<feature type="compositionally biased region" description="Acidic residues" evidence="12">
    <location>
        <begin position="690"/>
        <end position="702"/>
    </location>
</feature>
<evidence type="ECO:0000256" key="11">
    <source>
        <dbReference type="ARBA" id="ARBA00078357"/>
    </source>
</evidence>
<dbReference type="SUPFAM" id="SSF50729">
    <property type="entry name" value="PH domain-like"/>
    <property type="match status" value="1"/>
</dbReference>
<feature type="region of interest" description="Disordered" evidence="12">
    <location>
        <begin position="607"/>
        <end position="728"/>
    </location>
</feature>
<dbReference type="InterPro" id="IPR035963">
    <property type="entry name" value="FERM_2"/>
</dbReference>
<reference evidence="14" key="2">
    <citation type="submission" date="2025-09" db="UniProtKB">
        <authorList>
            <consortium name="Ensembl"/>
        </authorList>
    </citation>
    <scope>IDENTIFICATION</scope>
</reference>
<feature type="region of interest" description="Disordered" evidence="12">
    <location>
        <begin position="1"/>
        <end position="201"/>
    </location>
</feature>
<dbReference type="InterPro" id="IPR014847">
    <property type="entry name" value="FA"/>
</dbReference>
<evidence type="ECO:0000256" key="3">
    <source>
        <dbReference type="ARBA" id="ARBA00022490"/>
    </source>
</evidence>
<gene>
    <name evidence="14" type="primary">EPB41L2</name>
</gene>
<dbReference type="Gene3D" id="2.30.29.30">
    <property type="entry name" value="Pleckstrin-homology domain (PH domain)/Phosphotyrosine-binding domain (PTB)"/>
    <property type="match status" value="1"/>
</dbReference>
<accession>A0A8C7C175</accession>
<dbReference type="GO" id="GO:0003779">
    <property type="term" value="F:actin binding"/>
    <property type="evidence" value="ECO:0007669"/>
    <property type="project" value="UniProtKB-KW"/>
</dbReference>
<dbReference type="PROSITE" id="PS50057">
    <property type="entry name" value="FERM_3"/>
    <property type="match status" value="1"/>
</dbReference>
<dbReference type="FunFam" id="1.20.80.10:FF:000001">
    <property type="entry name" value="Erythrocyte membrane protein band 4.1"/>
    <property type="match status" value="1"/>
</dbReference>
<dbReference type="SMART" id="SM01196">
    <property type="entry name" value="FERM_C"/>
    <property type="match status" value="1"/>
</dbReference>
<keyword evidence="5" id="KW-0009">Actin-binding</keyword>